<feature type="region of interest" description="Disordered" evidence="1">
    <location>
        <begin position="1"/>
        <end position="26"/>
    </location>
</feature>
<accession>A0A3M8DUC3</accession>
<comment type="caution">
    <text evidence="2">The sequence shown here is derived from an EMBL/GenBank/DDBJ whole genome shotgun (WGS) entry which is preliminary data.</text>
</comment>
<feature type="compositionally biased region" description="Polar residues" evidence="1">
    <location>
        <begin position="1"/>
        <end position="10"/>
    </location>
</feature>
<feature type="region of interest" description="Disordered" evidence="1">
    <location>
        <begin position="206"/>
        <end position="226"/>
    </location>
</feature>
<proteinExistence type="predicted"/>
<dbReference type="RefSeq" id="WP_122917493.1">
    <property type="nucleotide sequence ID" value="NZ_RHHQ01000007.1"/>
</dbReference>
<sequence length="458" mass="50421">MQAKKSNQITIKLDGQPLPQAKPSRLPIQPIKPALAEQQEKTQHQTMPAFEDTKMPANPVPAPVAIPHDDDAMQRLSAIRQARESRAVEAFHKPELVEAEVLPSDIRVAENIETNDIQQGPLWEEEDEPKRGKVAAFFGNKYRVLWKKPGMKMLITVTGAVVVGLHFGFLVLAVFMNEQLSQSYRTVLDGTVQTLAAVQGNVQQNTQQNGQSTAAGTHAPPVAGEASKGAIGSQEIQVTLPDQRLFIAQGGVFSDQKAADQAIKPLVDKQLPHMYFEDGQKRYLYLAAATSRDQILGLASQLKAIGQDVYIKEVSFPGINKWLTFQAQPTVAGIQPASSVNPADAQEFLLTGFELARTLADWSGQMMRDGKVVKLPADADAKLTEQHRKLLEQKKSFVQIMPEAAHQDLESMVNGITQAVTAYAQVKNPNAESYAWQAQKGVLQFVESYLQFVKKIQP</sequence>
<evidence type="ECO:0000256" key="1">
    <source>
        <dbReference type="SAM" id="MobiDB-lite"/>
    </source>
</evidence>
<keyword evidence="3" id="KW-1185">Reference proteome</keyword>
<dbReference type="OrthoDB" id="2468831at2"/>
<evidence type="ECO:0000313" key="3">
    <source>
        <dbReference type="Proteomes" id="UP000271031"/>
    </source>
</evidence>
<name>A0A3M8DUC3_9BACL</name>
<protein>
    <recommendedName>
        <fullName evidence="4">SPOR domain-containing protein</fullName>
    </recommendedName>
</protein>
<dbReference type="AlphaFoldDB" id="A0A3M8DUC3"/>
<evidence type="ECO:0008006" key="4">
    <source>
        <dbReference type="Google" id="ProtNLM"/>
    </source>
</evidence>
<evidence type="ECO:0000313" key="2">
    <source>
        <dbReference type="EMBL" id="RNB90567.1"/>
    </source>
</evidence>
<dbReference type="EMBL" id="RHHQ01000007">
    <property type="protein sequence ID" value="RNB90567.1"/>
    <property type="molecule type" value="Genomic_DNA"/>
</dbReference>
<gene>
    <name evidence="2" type="ORF">EDM56_08675</name>
</gene>
<reference evidence="2 3" key="1">
    <citation type="submission" date="2018-10" db="EMBL/GenBank/DDBJ databases">
        <title>Phylogenomics of Brevibacillus.</title>
        <authorList>
            <person name="Dunlap C."/>
        </authorList>
    </citation>
    <scope>NUCLEOTIDE SEQUENCE [LARGE SCALE GENOMIC DNA]</scope>
    <source>
        <strain evidence="2 3">JCM 15716</strain>
    </source>
</reference>
<dbReference type="Proteomes" id="UP000271031">
    <property type="component" value="Unassembled WGS sequence"/>
</dbReference>
<organism evidence="2 3">
    <name type="scientific">Brevibacillus fluminis</name>
    <dbReference type="NCBI Taxonomy" id="511487"/>
    <lineage>
        <taxon>Bacteria</taxon>
        <taxon>Bacillati</taxon>
        <taxon>Bacillota</taxon>
        <taxon>Bacilli</taxon>
        <taxon>Bacillales</taxon>
        <taxon>Paenibacillaceae</taxon>
        <taxon>Brevibacillus</taxon>
    </lineage>
</organism>
<feature type="compositionally biased region" description="Low complexity" evidence="1">
    <location>
        <begin position="206"/>
        <end position="215"/>
    </location>
</feature>